<dbReference type="SUPFAM" id="SSF53474">
    <property type="entry name" value="alpha/beta-Hydrolases"/>
    <property type="match status" value="1"/>
</dbReference>
<dbReference type="CDD" id="cd00519">
    <property type="entry name" value="Lipase_3"/>
    <property type="match status" value="1"/>
</dbReference>
<dbReference type="Proteomes" id="UP001189429">
    <property type="component" value="Unassembled WGS sequence"/>
</dbReference>
<organism evidence="2 3">
    <name type="scientific">Prorocentrum cordatum</name>
    <dbReference type="NCBI Taxonomy" id="2364126"/>
    <lineage>
        <taxon>Eukaryota</taxon>
        <taxon>Sar</taxon>
        <taxon>Alveolata</taxon>
        <taxon>Dinophyceae</taxon>
        <taxon>Prorocentrales</taxon>
        <taxon>Prorocentraceae</taxon>
        <taxon>Prorocentrum</taxon>
    </lineage>
</organism>
<gene>
    <name evidence="2" type="ORF">PCOR1329_LOCUS36994</name>
</gene>
<evidence type="ECO:0000259" key="1">
    <source>
        <dbReference type="Pfam" id="PF01764"/>
    </source>
</evidence>
<name>A0ABN9TAD4_9DINO</name>
<dbReference type="Gene3D" id="3.40.50.1820">
    <property type="entry name" value="alpha/beta hydrolase"/>
    <property type="match status" value="2"/>
</dbReference>
<accession>A0ABN9TAD4</accession>
<evidence type="ECO:0000313" key="3">
    <source>
        <dbReference type="Proteomes" id="UP001189429"/>
    </source>
</evidence>
<feature type="domain" description="Fungal lipase-type" evidence="1">
    <location>
        <begin position="121"/>
        <end position="197"/>
    </location>
</feature>
<comment type="caution">
    <text evidence="2">The sequence shown here is derived from an EMBL/GenBank/DDBJ whole genome shotgun (WGS) entry which is preliminary data.</text>
</comment>
<sequence>MVFGSPRAPGWFSHGCQWCEKDQRCYSELPWGNSCSASSTVRNSSSCPEPSYRQVNFSMQEAYDMLLHADASYYADPSALTPEGGQLPSSFKLVKNFHYTPGVWQDGFAYMGVDVSSARIVASFRGTDKWTQLTEELLHHSLVNQTWDPHPGALVNEYFVHATDLLWANMSQTLSDLMSAHPGFEVWLTGHSMGGAIVEQEGGKLTPPYLPGVEAGAFCFCSRAMAMIMALRMERLLERPPVVYTFGQPRTGNAAFGRLVDQRLLKLIRLVNAADPVPNVPRCDFSGSGTCLPTETGYYHAGTEVWFPEGEYENKVMCRFRECAGPEDFSCGESRIMHWNPLLHNGYFDIIPNGFCKNRANGTQEIIV</sequence>
<dbReference type="InterPro" id="IPR029058">
    <property type="entry name" value="AB_hydrolase_fold"/>
</dbReference>
<dbReference type="EMBL" id="CAUYUJ010014493">
    <property type="protein sequence ID" value="CAK0841932.1"/>
    <property type="molecule type" value="Genomic_DNA"/>
</dbReference>
<dbReference type="PANTHER" id="PTHR45908">
    <property type="entry name" value="PROTEIN CBG11750-RELATED"/>
    <property type="match status" value="1"/>
</dbReference>
<reference evidence="2" key="1">
    <citation type="submission" date="2023-10" db="EMBL/GenBank/DDBJ databases">
        <authorList>
            <person name="Chen Y."/>
            <person name="Shah S."/>
            <person name="Dougan E. K."/>
            <person name="Thang M."/>
            <person name="Chan C."/>
        </authorList>
    </citation>
    <scope>NUCLEOTIDE SEQUENCE [LARGE SCALE GENOMIC DNA]</scope>
</reference>
<proteinExistence type="predicted"/>
<evidence type="ECO:0000313" key="2">
    <source>
        <dbReference type="EMBL" id="CAK0841932.1"/>
    </source>
</evidence>
<dbReference type="Pfam" id="PF01764">
    <property type="entry name" value="Lipase_3"/>
    <property type="match status" value="2"/>
</dbReference>
<protein>
    <recommendedName>
        <fullName evidence="1">Fungal lipase-type domain-containing protein</fullName>
    </recommendedName>
</protein>
<feature type="domain" description="Fungal lipase-type" evidence="1">
    <location>
        <begin position="224"/>
        <end position="284"/>
    </location>
</feature>
<keyword evidence="3" id="KW-1185">Reference proteome</keyword>
<dbReference type="InterPro" id="IPR002921">
    <property type="entry name" value="Fungal_lipase-type"/>
</dbReference>